<keyword evidence="3" id="KW-0472">Membrane</keyword>
<dbReference type="Pfam" id="PF00021">
    <property type="entry name" value="UPAR_LY6"/>
    <property type="match status" value="3"/>
</dbReference>
<dbReference type="Gene3D" id="2.10.60.10">
    <property type="entry name" value="CD59"/>
    <property type="match status" value="2"/>
</dbReference>
<dbReference type="CDD" id="cd00117">
    <property type="entry name" value="TFP"/>
    <property type="match status" value="2"/>
</dbReference>
<dbReference type="OrthoDB" id="5946309at2759"/>
<dbReference type="InterPro" id="IPR016054">
    <property type="entry name" value="LY6_UPA_recep-like"/>
</dbReference>
<sequence>MAKGSINVQKVFNEQITTFENIPPLRREVVDYENGNYFYRADEISDEKHEEIPRSSDSLFEKNPKVSELQLFFSNSSKDLVRKSKITGIPAEIVDISSVVPASLLKGPICISHRHRRKGSVLRRELTLIRSHSSQQRSSVVSLGILETSDRGSMKLGLESIIYFLVLLAYVLQVALAIHCFKCKSETSWSECDLRVNQEANRDCPAEKIRCIAVKERKNPREREEYRKDCAGRLENPCHEKRVEDCRSTLCDTDLCNFALTPSATLIASGFRCFRCISEKSWDDCVEKAEEIICETGYRKCYKLEFKRENGVTEYIKDCTVPLACGNSSINMPQAERRNIQCCGQHLCNGASIKSSPVAIFGLLLLVITVVFLFDVQNDFVIQLLFMILTSGINEARFTVNNLFSSPPGIRSSSRCFKCKSDISWMDCDLDKDKSMEECPVEKIRCSSTMVRPNPRDKLDYKKDCADRLHNPCHEKRVEDCRSTLCDSDLCNFALTPSATLIASGFRCFRCNSTKSWNDCVDKAEEIFCNTGYRKCFKWEFKREDGVTEYLKGCTVPQTNLSVSNTLEEDRRDMHLCGQHLCNEAIMMGPPMVTFGPLFLVIVVFLFDSKSIC</sequence>
<feature type="domain" description="UPAR/Ly6" evidence="4">
    <location>
        <begin position="505"/>
        <end position="584"/>
    </location>
</feature>
<dbReference type="EMBL" id="RCHS01000253">
    <property type="protein sequence ID" value="RMX59990.1"/>
    <property type="molecule type" value="Genomic_DNA"/>
</dbReference>
<evidence type="ECO:0000313" key="6">
    <source>
        <dbReference type="Proteomes" id="UP000275408"/>
    </source>
</evidence>
<organism evidence="5 6">
    <name type="scientific">Pocillopora damicornis</name>
    <name type="common">Cauliflower coral</name>
    <name type="synonym">Millepora damicornis</name>
    <dbReference type="NCBI Taxonomy" id="46731"/>
    <lineage>
        <taxon>Eukaryota</taxon>
        <taxon>Metazoa</taxon>
        <taxon>Cnidaria</taxon>
        <taxon>Anthozoa</taxon>
        <taxon>Hexacorallia</taxon>
        <taxon>Scleractinia</taxon>
        <taxon>Astrocoeniina</taxon>
        <taxon>Pocilloporidae</taxon>
        <taxon>Pocillopora</taxon>
    </lineage>
</organism>
<dbReference type="SUPFAM" id="SSF57302">
    <property type="entry name" value="Snake toxin-like"/>
    <property type="match status" value="2"/>
</dbReference>
<keyword evidence="3" id="KW-0812">Transmembrane</keyword>
<feature type="domain" description="UPAR/Ly6" evidence="4">
    <location>
        <begin position="270"/>
        <end position="350"/>
    </location>
</feature>
<keyword evidence="6" id="KW-1185">Reference proteome</keyword>
<keyword evidence="2" id="KW-1015">Disulfide bond</keyword>
<evidence type="ECO:0000256" key="3">
    <source>
        <dbReference type="SAM" id="Phobius"/>
    </source>
</evidence>
<name>A0A3M6V286_POCDA</name>
<dbReference type="Proteomes" id="UP000275408">
    <property type="component" value="Unassembled WGS sequence"/>
</dbReference>
<feature type="transmembrane region" description="Helical" evidence="3">
    <location>
        <begin position="161"/>
        <end position="181"/>
    </location>
</feature>
<proteinExistence type="predicted"/>
<evidence type="ECO:0000313" key="5">
    <source>
        <dbReference type="EMBL" id="RMX59990.1"/>
    </source>
</evidence>
<evidence type="ECO:0000256" key="1">
    <source>
        <dbReference type="ARBA" id="ARBA00022729"/>
    </source>
</evidence>
<gene>
    <name evidence="5" type="ORF">pdam_00001086</name>
</gene>
<reference evidence="5 6" key="1">
    <citation type="journal article" date="2018" name="Sci. Rep.">
        <title>Comparative analysis of the Pocillopora damicornis genome highlights role of immune system in coral evolution.</title>
        <authorList>
            <person name="Cunning R."/>
            <person name="Bay R.A."/>
            <person name="Gillette P."/>
            <person name="Baker A.C."/>
            <person name="Traylor-Knowles N."/>
        </authorList>
    </citation>
    <scope>NUCLEOTIDE SEQUENCE [LARGE SCALE GENOMIC DNA]</scope>
    <source>
        <strain evidence="5">RSMAS</strain>
        <tissue evidence="5">Whole animal</tissue>
    </source>
</reference>
<dbReference type="AlphaFoldDB" id="A0A3M6V286"/>
<feature type="transmembrane region" description="Helical" evidence="3">
    <location>
        <begin position="585"/>
        <end position="607"/>
    </location>
</feature>
<evidence type="ECO:0000256" key="2">
    <source>
        <dbReference type="ARBA" id="ARBA00023157"/>
    </source>
</evidence>
<protein>
    <recommendedName>
        <fullName evidence="4">UPAR/Ly6 domain-containing protein</fullName>
    </recommendedName>
</protein>
<keyword evidence="1" id="KW-0732">Signal</keyword>
<feature type="transmembrane region" description="Helical" evidence="3">
    <location>
        <begin position="358"/>
        <end position="376"/>
    </location>
</feature>
<dbReference type="PANTHER" id="PTHR10036">
    <property type="entry name" value="CD59 GLYCOPROTEIN"/>
    <property type="match status" value="1"/>
</dbReference>
<comment type="caution">
    <text evidence="5">The sequence shown here is derived from an EMBL/GenBank/DDBJ whole genome shotgun (WGS) entry which is preliminary data.</text>
</comment>
<dbReference type="PANTHER" id="PTHR10036:SF3">
    <property type="entry name" value="PROTEIN SLEEPLESS-RELATED"/>
    <property type="match status" value="1"/>
</dbReference>
<feature type="domain" description="UPAR/Ly6" evidence="4">
    <location>
        <begin position="177"/>
        <end position="258"/>
    </location>
</feature>
<keyword evidence="3" id="KW-1133">Transmembrane helix</keyword>
<accession>A0A3M6V286</accession>
<dbReference type="InterPro" id="IPR045860">
    <property type="entry name" value="Snake_toxin-like_sf"/>
</dbReference>
<evidence type="ECO:0000259" key="4">
    <source>
        <dbReference type="Pfam" id="PF00021"/>
    </source>
</evidence>